<feature type="repeat" description="TPR" evidence="3">
    <location>
        <begin position="116"/>
        <end position="149"/>
    </location>
</feature>
<dbReference type="InterPro" id="IPR011990">
    <property type="entry name" value="TPR-like_helical_dom_sf"/>
</dbReference>
<dbReference type="InterPro" id="IPR019734">
    <property type="entry name" value="TPR_rpt"/>
</dbReference>
<evidence type="ECO:0000256" key="1">
    <source>
        <dbReference type="ARBA" id="ARBA00022737"/>
    </source>
</evidence>
<feature type="repeat" description="TPR" evidence="3">
    <location>
        <begin position="48"/>
        <end position="81"/>
    </location>
</feature>
<dbReference type="EMBL" id="LSRX01000080">
    <property type="protein sequence ID" value="OLQ10352.1"/>
    <property type="molecule type" value="Genomic_DNA"/>
</dbReference>
<protein>
    <submittedName>
        <fullName evidence="5">Transmembrane and TPR repeat-containing protein</fullName>
    </submittedName>
</protein>
<reference evidence="5 6" key="1">
    <citation type="submission" date="2016-02" db="EMBL/GenBank/DDBJ databases">
        <title>Genome analysis of coral dinoflagellate symbionts highlights evolutionary adaptations to a symbiotic lifestyle.</title>
        <authorList>
            <person name="Aranda M."/>
            <person name="Li Y."/>
            <person name="Liew Y.J."/>
            <person name="Baumgarten S."/>
            <person name="Simakov O."/>
            <person name="Wilson M."/>
            <person name="Piel J."/>
            <person name="Ashoor H."/>
            <person name="Bougouffa S."/>
            <person name="Bajic V.B."/>
            <person name="Ryu T."/>
            <person name="Ravasi T."/>
            <person name="Bayer T."/>
            <person name="Micklem G."/>
            <person name="Kim H."/>
            <person name="Bhak J."/>
            <person name="Lajeunesse T.C."/>
            <person name="Voolstra C.R."/>
        </authorList>
    </citation>
    <scope>NUCLEOTIDE SEQUENCE [LARGE SCALE GENOMIC DNA]</scope>
    <source>
        <strain evidence="5 6">CCMP2467</strain>
    </source>
</reference>
<accession>A0A1Q9ESE9</accession>
<evidence type="ECO:0000313" key="5">
    <source>
        <dbReference type="EMBL" id="OLQ10352.1"/>
    </source>
</evidence>
<feature type="repeat" description="TPR" evidence="3">
    <location>
        <begin position="82"/>
        <end position="115"/>
    </location>
</feature>
<dbReference type="SUPFAM" id="SSF51905">
    <property type="entry name" value="FAD/NAD(P)-binding domain"/>
    <property type="match status" value="1"/>
</dbReference>
<dbReference type="Gene3D" id="3.50.50.60">
    <property type="entry name" value="FAD/NAD(P)-binding domain"/>
    <property type="match status" value="1"/>
</dbReference>
<dbReference type="PROSITE" id="PS50005">
    <property type="entry name" value="TPR"/>
    <property type="match status" value="3"/>
</dbReference>
<name>A0A1Q9ESE9_SYMMI</name>
<keyword evidence="6" id="KW-1185">Reference proteome</keyword>
<dbReference type="OrthoDB" id="424687at2759"/>
<dbReference type="Pfam" id="PF13432">
    <property type="entry name" value="TPR_16"/>
    <property type="match status" value="1"/>
</dbReference>
<dbReference type="AlphaFoldDB" id="A0A1Q9ESE9"/>
<evidence type="ECO:0000256" key="3">
    <source>
        <dbReference type="PROSITE-ProRule" id="PRU00339"/>
    </source>
</evidence>
<keyword evidence="1" id="KW-0677">Repeat</keyword>
<dbReference type="SUPFAM" id="SSF48452">
    <property type="entry name" value="TPR-like"/>
    <property type="match status" value="1"/>
</dbReference>
<keyword evidence="5" id="KW-0812">Transmembrane</keyword>
<keyword evidence="5" id="KW-0472">Membrane</keyword>
<dbReference type="PANTHER" id="PTHR44858:SF1">
    <property type="entry name" value="UDP-N-ACETYLGLUCOSAMINE--PEPTIDE N-ACETYLGLUCOSAMINYLTRANSFERASE SPINDLY-RELATED"/>
    <property type="match status" value="1"/>
</dbReference>
<sequence>MGAVAGHGVGAPAEAPELASTVQGDGQAERTQGKHAEAILKLEPPQAAFTLKYRGEAKRMQGKYAEAIVHFDRALKLAPQDADALKFRGEAKRMQGKYAEAIVDFDQALKLAPQDADALKCRGEAKCEQGKHAEAMVDFEKALKLEPGSLESQPDSEAMWFYNRYFDLRSLSGQISPSSRWAIVGAGPVGLCLALSLAEYQMDAGFAEPREPLITVYESRWLVPSEGGGWKRNPDPAVRARDQVVTVQDAVVQLFSEAVQTCFEGERVWLHSRNVPVAEIEDKLLCKAQEAPFSRYIRIEKSERLTRRKDQAEFIQALPADFIVAADGAASLSRRAFPSKFVCPHSRGFSTEEQRIRLAETENGYAHADHVLGIILQQDARPPQEQSLNVIFTLAQNVYLLNSQKGSKGFLNIRVTKEEYDEIYRATGQRGCSFGSPIQLKLEESLDADDVNAFHKVKLPWLRRRIEEGLKLFGMRTEHMLGITGFQLMPAYVQHFCHVMQGEGRSDQQRVLLLAGDAAISHHFWPGRGLNTGLKSVKAIVRMLKSPTVAEGLRRYNSFMTKLRVREMQGRSGSMMPKSLQLDWGSQLLTNSGNGHQQMLLDCWHSAKTTDDLIPAAKTSEATNRDSFLRTCKLWRDFLERQPGWSHDAVTDDLLQTRIMTAVAKPKALELHMMVRSAFDNGPGRASGWPTSRQGGREVDPADDQHWA</sequence>
<dbReference type="PANTHER" id="PTHR44858">
    <property type="entry name" value="TETRATRICOPEPTIDE REPEAT PROTEIN 6"/>
    <property type="match status" value="1"/>
</dbReference>
<keyword evidence="2 3" id="KW-0802">TPR repeat</keyword>
<dbReference type="InterPro" id="IPR050498">
    <property type="entry name" value="Ycf3"/>
</dbReference>
<evidence type="ECO:0000313" key="6">
    <source>
        <dbReference type="Proteomes" id="UP000186817"/>
    </source>
</evidence>
<dbReference type="Gene3D" id="1.25.40.10">
    <property type="entry name" value="Tetratricopeptide repeat domain"/>
    <property type="match status" value="1"/>
</dbReference>
<evidence type="ECO:0000256" key="4">
    <source>
        <dbReference type="SAM" id="MobiDB-lite"/>
    </source>
</evidence>
<dbReference type="SMART" id="SM00028">
    <property type="entry name" value="TPR"/>
    <property type="match status" value="3"/>
</dbReference>
<dbReference type="InterPro" id="IPR036188">
    <property type="entry name" value="FAD/NAD-bd_sf"/>
</dbReference>
<evidence type="ECO:0000256" key="2">
    <source>
        <dbReference type="ARBA" id="ARBA00022803"/>
    </source>
</evidence>
<gene>
    <name evidence="5" type="ORF">AK812_SmicGene5932</name>
</gene>
<proteinExistence type="predicted"/>
<organism evidence="5 6">
    <name type="scientific">Symbiodinium microadriaticum</name>
    <name type="common">Dinoflagellate</name>
    <name type="synonym">Zooxanthella microadriatica</name>
    <dbReference type="NCBI Taxonomy" id="2951"/>
    <lineage>
        <taxon>Eukaryota</taxon>
        <taxon>Sar</taxon>
        <taxon>Alveolata</taxon>
        <taxon>Dinophyceae</taxon>
        <taxon>Suessiales</taxon>
        <taxon>Symbiodiniaceae</taxon>
        <taxon>Symbiodinium</taxon>
    </lineage>
</organism>
<dbReference type="Proteomes" id="UP000186817">
    <property type="component" value="Unassembled WGS sequence"/>
</dbReference>
<comment type="caution">
    <text evidence="5">The sequence shown here is derived from an EMBL/GenBank/DDBJ whole genome shotgun (WGS) entry which is preliminary data.</text>
</comment>
<feature type="region of interest" description="Disordered" evidence="4">
    <location>
        <begin position="1"/>
        <end position="32"/>
    </location>
</feature>
<feature type="region of interest" description="Disordered" evidence="4">
    <location>
        <begin position="680"/>
        <end position="708"/>
    </location>
</feature>
<feature type="compositionally biased region" description="Basic and acidic residues" evidence="4">
    <location>
        <begin position="695"/>
        <end position="708"/>
    </location>
</feature>